<dbReference type="OrthoDB" id="6612291at2759"/>
<dbReference type="AlphaFoldDB" id="A0A5M9MT42"/>
<reference evidence="3 4" key="1">
    <citation type="submission" date="2019-08" db="EMBL/GenBank/DDBJ databases">
        <title>The genome sequence of a newly discovered highly antifungal drug resistant Aspergillus species, Aspergillus tanneri NIH 1004.</title>
        <authorList>
            <person name="Mounaud S."/>
            <person name="Singh I."/>
            <person name="Joardar V."/>
            <person name="Pakala S."/>
            <person name="Pakala S."/>
            <person name="Venepally P."/>
            <person name="Chung J.K."/>
            <person name="Losada L."/>
            <person name="Nierman W.C."/>
        </authorList>
    </citation>
    <scope>NUCLEOTIDE SEQUENCE [LARGE SCALE GENOMIC DNA]</scope>
    <source>
        <strain evidence="3 4">NIH1004</strain>
    </source>
</reference>
<dbReference type="EMBL" id="QUQM01000001">
    <property type="protein sequence ID" value="KAA8650245.1"/>
    <property type="molecule type" value="Genomic_DNA"/>
</dbReference>
<feature type="region of interest" description="Disordered" evidence="1">
    <location>
        <begin position="1"/>
        <end position="45"/>
    </location>
</feature>
<name>A0A5M9MT42_9EURO</name>
<protein>
    <recommendedName>
        <fullName evidence="2">F-box domain-containing protein</fullName>
    </recommendedName>
</protein>
<dbReference type="VEuPathDB" id="FungiDB:EYZ11_003845"/>
<accession>A0A5M9MT42</accession>
<evidence type="ECO:0000313" key="4">
    <source>
        <dbReference type="Proteomes" id="UP000324241"/>
    </source>
</evidence>
<evidence type="ECO:0000313" key="3">
    <source>
        <dbReference type="EMBL" id="KAA8650245.1"/>
    </source>
</evidence>
<dbReference type="PROSITE" id="PS50181">
    <property type="entry name" value="FBOX"/>
    <property type="match status" value="1"/>
</dbReference>
<dbReference type="SUPFAM" id="SSF81383">
    <property type="entry name" value="F-box domain"/>
    <property type="match status" value="1"/>
</dbReference>
<feature type="domain" description="F-box" evidence="2">
    <location>
        <begin position="524"/>
        <end position="568"/>
    </location>
</feature>
<gene>
    <name evidence="3" type="ORF">ATNIH1004_002927</name>
</gene>
<dbReference type="VEuPathDB" id="FungiDB:EYZ11_003843"/>
<dbReference type="GeneID" id="54325629"/>
<dbReference type="InterPro" id="IPR036047">
    <property type="entry name" value="F-box-like_dom_sf"/>
</dbReference>
<dbReference type="Proteomes" id="UP000324241">
    <property type="component" value="Unassembled WGS sequence"/>
</dbReference>
<feature type="region of interest" description="Disordered" evidence="1">
    <location>
        <begin position="189"/>
        <end position="216"/>
    </location>
</feature>
<evidence type="ECO:0000256" key="1">
    <source>
        <dbReference type="SAM" id="MobiDB-lite"/>
    </source>
</evidence>
<sequence>MAGEGNPPKEAPCGSISSPAKETQTTHTNDHPPAVSTSQTQTAHAYIDNLFPEELAKRREKLREVVREVWSDHTLEYSTRIREVDPSESILGLDRRSNDDIIVKLEIMPVEEWEAEQMAEREQQKDGQRSTQGHRIHCHFCGVSFNICRSRAPGEPDWAKWDYTGSHPDPELEFDDLDLDECSRNGCGVGVRYPKEEDNEAQDADYIPREDEEDHEPYEYDSDYESADDAMNVGEDDGWNDGDGEEDIESQWYRDWLLSSAVPQDLVPGEPAWTPPLHRDRPNEVVFPLTSGQLPEGYGPEQLEHIAGPTCTGSNAYSGHAISMEAMRGCRTAQFLVHKQASEADWQPDGLDEDWELSGDWFLSGLCDGTTSRDIDYQTVYPPRGGLDQLEADNMNFEPEYTDSDSIGMPFHPWCFDIFCRQSKVLFNHVNISGLMTWRNAEFSYEDFHGFPRTRDVLDGREQWWRHNHGHEYLAANPLYVPNLERLLFAAVNLEDGDFTPDTGAFDLSRRIWPTETPSQARPADPLASLPLELRLLIVGFLGSRDIANLRLASRAFEQLPVSLWYRLVRDEMPWLWEAWDETECIHVPSIWTSVTGTDVQMFFTRRQRYASALSDMCKEINVEDAVDSLLPMPMTAPRQLRLPREQTNWYQVYTQIKRHWGQLKGLQNRQRIWRDVEGIMTLIQKYTCSID</sequence>
<dbReference type="RefSeq" id="XP_033429606.1">
    <property type="nucleotide sequence ID" value="XM_033567611.1"/>
</dbReference>
<organism evidence="3 4">
    <name type="scientific">Aspergillus tanneri</name>
    <dbReference type="NCBI Taxonomy" id="1220188"/>
    <lineage>
        <taxon>Eukaryota</taxon>
        <taxon>Fungi</taxon>
        <taxon>Dikarya</taxon>
        <taxon>Ascomycota</taxon>
        <taxon>Pezizomycotina</taxon>
        <taxon>Eurotiomycetes</taxon>
        <taxon>Eurotiomycetidae</taxon>
        <taxon>Eurotiales</taxon>
        <taxon>Aspergillaceae</taxon>
        <taxon>Aspergillus</taxon>
        <taxon>Aspergillus subgen. Circumdati</taxon>
    </lineage>
</organism>
<evidence type="ECO:0000259" key="2">
    <source>
        <dbReference type="PROSITE" id="PS50181"/>
    </source>
</evidence>
<dbReference type="InterPro" id="IPR001810">
    <property type="entry name" value="F-box_dom"/>
</dbReference>
<comment type="caution">
    <text evidence="3">The sequence shown here is derived from an EMBL/GenBank/DDBJ whole genome shotgun (WGS) entry which is preliminary data.</text>
</comment>
<proteinExistence type="predicted"/>
<feature type="compositionally biased region" description="Polar residues" evidence="1">
    <location>
        <begin position="15"/>
        <end position="27"/>
    </location>
</feature>